<name>A0A2V1GYG0_9GAMM</name>
<gene>
    <name evidence="8" type="primary">pdhR</name>
    <name evidence="8" type="ORF">DC094_14815</name>
</gene>
<protein>
    <recommendedName>
        <fullName evidence="6">Pyruvate dehydrogenase complex repressor</fullName>
    </recommendedName>
</protein>
<dbReference type="SMART" id="SM00345">
    <property type="entry name" value="HTH_GNTR"/>
    <property type="match status" value="1"/>
</dbReference>
<evidence type="ECO:0000256" key="4">
    <source>
        <dbReference type="ARBA" id="ARBA00023163"/>
    </source>
</evidence>
<keyword evidence="3" id="KW-0238">DNA-binding</keyword>
<evidence type="ECO:0000259" key="7">
    <source>
        <dbReference type="PROSITE" id="PS50949"/>
    </source>
</evidence>
<evidence type="ECO:0000256" key="6">
    <source>
        <dbReference type="ARBA" id="ARBA00039592"/>
    </source>
</evidence>
<evidence type="ECO:0000256" key="1">
    <source>
        <dbReference type="ARBA" id="ARBA00022491"/>
    </source>
</evidence>
<keyword evidence="1" id="KW-0678">Repressor</keyword>
<dbReference type="SMART" id="SM00895">
    <property type="entry name" value="FCD"/>
    <property type="match status" value="1"/>
</dbReference>
<keyword evidence="2" id="KW-0805">Transcription regulation</keyword>
<dbReference type="PRINTS" id="PR00035">
    <property type="entry name" value="HTHGNTR"/>
</dbReference>
<comment type="caution">
    <text evidence="8">The sequence shown here is derived from an EMBL/GenBank/DDBJ whole genome shotgun (WGS) entry which is preliminary data.</text>
</comment>
<comment type="function">
    <text evidence="5">Transcriptional repressor for the pyruvate dehydrogenase complex genes aceEF and lpd.</text>
</comment>
<dbReference type="OrthoDB" id="5450856at2"/>
<dbReference type="InterPro" id="IPR011711">
    <property type="entry name" value="GntR_C"/>
</dbReference>
<accession>A0A2V1GYG0</accession>
<dbReference type="GO" id="GO:0003700">
    <property type="term" value="F:DNA-binding transcription factor activity"/>
    <property type="evidence" value="ECO:0007669"/>
    <property type="project" value="InterPro"/>
</dbReference>
<proteinExistence type="predicted"/>
<dbReference type="PANTHER" id="PTHR43537">
    <property type="entry name" value="TRANSCRIPTIONAL REGULATOR, GNTR FAMILY"/>
    <property type="match status" value="1"/>
</dbReference>
<dbReference type="Gene3D" id="1.20.120.530">
    <property type="entry name" value="GntR ligand-binding domain-like"/>
    <property type="match status" value="1"/>
</dbReference>
<dbReference type="InterPro" id="IPR036390">
    <property type="entry name" value="WH_DNA-bd_sf"/>
</dbReference>
<dbReference type="CDD" id="cd07377">
    <property type="entry name" value="WHTH_GntR"/>
    <property type="match status" value="1"/>
</dbReference>
<dbReference type="PROSITE" id="PS50949">
    <property type="entry name" value="HTH_GNTR"/>
    <property type="match status" value="1"/>
</dbReference>
<dbReference type="InterPro" id="IPR000524">
    <property type="entry name" value="Tscrpt_reg_HTH_GntR"/>
</dbReference>
<dbReference type="GO" id="GO:0003677">
    <property type="term" value="F:DNA binding"/>
    <property type="evidence" value="ECO:0007669"/>
    <property type="project" value="UniProtKB-KW"/>
</dbReference>
<dbReference type="AlphaFoldDB" id="A0A2V1GYG0"/>
<dbReference type="RefSeq" id="WP_116687900.1">
    <property type="nucleotide sequence ID" value="NZ_CAWNYD010000006.1"/>
</dbReference>
<sequence length="251" mass="27437">MAAGKQAPRISDTIMAKIEAMILEGEIPVASRLPPERVLAERFGISRPSLREAIQKLIAKGLLFSRQGGGTYVTASLSDTYIGPLADLLAICPELVDDTLEFRNLLEQQAAALAALRASDEDKAELVKCLDAANHLKHEYEQTPAEMDISFHLAVVKASGNKVLFNTFRWMYQLLKRTAASNLNAALTNEDARNEMDSQHRHIVDAILAGDATAAAKAVSSHYHHIRRCLEEHGDLPPANIPTPLVDPVSK</sequence>
<evidence type="ECO:0000256" key="2">
    <source>
        <dbReference type="ARBA" id="ARBA00023015"/>
    </source>
</evidence>
<keyword evidence="4" id="KW-0804">Transcription</keyword>
<dbReference type="PANTHER" id="PTHR43537:SF34">
    <property type="entry name" value="PYRUVATE DEHYDROGENASE COMPLEX REPRESSOR"/>
    <property type="match status" value="1"/>
</dbReference>
<reference evidence="8 9" key="1">
    <citation type="submission" date="2018-04" db="EMBL/GenBank/DDBJ databases">
        <title>Thalassorhabdus spongiae gen. nov., sp. nov., isolated from a marine sponge in South-West Iceland.</title>
        <authorList>
            <person name="Knobloch S."/>
            <person name="Daussin A."/>
            <person name="Johannsson R."/>
            <person name="Marteinsson V.T."/>
        </authorList>
    </citation>
    <scope>NUCLEOTIDE SEQUENCE [LARGE SCALE GENOMIC DNA]</scope>
    <source>
        <strain evidence="8 9">Hp12</strain>
    </source>
</reference>
<keyword evidence="9" id="KW-1185">Reference proteome</keyword>
<organism evidence="8 9">
    <name type="scientific">Pelagibaculum spongiae</name>
    <dbReference type="NCBI Taxonomy" id="2080658"/>
    <lineage>
        <taxon>Bacteria</taxon>
        <taxon>Pseudomonadati</taxon>
        <taxon>Pseudomonadota</taxon>
        <taxon>Gammaproteobacteria</taxon>
        <taxon>Oceanospirillales</taxon>
        <taxon>Pelagibaculum</taxon>
    </lineage>
</organism>
<evidence type="ECO:0000313" key="9">
    <source>
        <dbReference type="Proteomes" id="UP000244906"/>
    </source>
</evidence>
<dbReference type="InterPro" id="IPR008920">
    <property type="entry name" value="TF_FadR/GntR_C"/>
</dbReference>
<dbReference type="Gene3D" id="1.10.10.10">
    <property type="entry name" value="Winged helix-like DNA-binding domain superfamily/Winged helix DNA-binding domain"/>
    <property type="match status" value="1"/>
</dbReference>
<dbReference type="InterPro" id="IPR036388">
    <property type="entry name" value="WH-like_DNA-bd_sf"/>
</dbReference>
<dbReference type="Pfam" id="PF00392">
    <property type="entry name" value="GntR"/>
    <property type="match status" value="1"/>
</dbReference>
<dbReference type="Proteomes" id="UP000244906">
    <property type="component" value="Unassembled WGS sequence"/>
</dbReference>
<dbReference type="SUPFAM" id="SSF46785">
    <property type="entry name" value="Winged helix' DNA-binding domain"/>
    <property type="match status" value="1"/>
</dbReference>
<dbReference type="Pfam" id="PF07729">
    <property type="entry name" value="FCD"/>
    <property type="match status" value="1"/>
</dbReference>
<dbReference type="SUPFAM" id="SSF48008">
    <property type="entry name" value="GntR ligand-binding domain-like"/>
    <property type="match status" value="1"/>
</dbReference>
<evidence type="ECO:0000256" key="3">
    <source>
        <dbReference type="ARBA" id="ARBA00023125"/>
    </source>
</evidence>
<evidence type="ECO:0000313" key="8">
    <source>
        <dbReference type="EMBL" id="PVZ67704.1"/>
    </source>
</evidence>
<feature type="domain" description="HTH gntR-type" evidence="7">
    <location>
        <begin position="8"/>
        <end position="76"/>
    </location>
</feature>
<dbReference type="EMBL" id="QDDL01000006">
    <property type="protein sequence ID" value="PVZ67704.1"/>
    <property type="molecule type" value="Genomic_DNA"/>
</dbReference>
<evidence type="ECO:0000256" key="5">
    <source>
        <dbReference type="ARBA" id="ARBA00037357"/>
    </source>
</evidence>